<dbReference type="Proteomes" id="UP000032614">
    <property type="component" value="Chromosome 2"/>
</dbReference>
<dbReference type="Proteomes" id="UP000518681">
    <property type="component" value="Unassembled WGS sequence"/>
</dbReference>
<evidence type="ECO:0000313" key="5">
    <source>
        <dbReference type="Proteomes" id="UP000518681"/>
    </source>
</evidence>
<evidence type="ECO:0000313" key="3">
    <source>
        <dbReference type="EMBL" id="MBB6201552.1"/>
    </source>
</evidence>
<gene>
    <name evidence="3" type="ORF">GGD69_002405</name>
    <name evidence="2" type="ORF">OI25_5481</name>
</gene>
<feature type="region of interest" description="Disordered" evidence="1">
    <location>
        <begin position="1"/>
        <end position="77"/>
    </location>
</feature>
<dbReference type="AlphaFoldDB" id="A0AAW3UVB8"/>
<evidence type="ECO:0000256" key="1">
    <source>
        <dbReference type="SAM" id="MobiDB-lite"/>
    </source>
</evidence>
<reference evidence="3 5" key="2">
    <citation type="submission" date="2020-08" db="EMBL/GenBank/DDBJ databases">
        <title>Genomic Encyclopedia of Type Strains, Phase IV (KMG-V): Genome sequencing to study the core and pangenomes of soil and plant-associated prokaryotes.</title>
        <authorList>
            <person name="Whitman W."/>
        </authorList>
    </citation>
    <scope>NUCLEOTIDE SEQUENCE [LARGE SCALE GENOMIC DNA]</scope>
    <source>
        <strain evidence="3 5">SEMIA 4013</strain>
    </source>
</reference>
<evidence type="ECO:0000313" key="2">
    <source>
        <dbReference type="EMBL" id="AJZ62697.1"/>
    </source>
</evidence>
<evidence type="ECO:0000313" key="4">
    <source>
        <dbReference type="Proteomes" id="UP000032614"/>
    </source>
</evidence>
<feature type="compositionally biased region" description="Polar residues" evidence="1">
    <location>
        <begin position="42"/>
        <end position="59"/>
    </location>
</feature>
<accession>A0AAW3UVB8</accession>
<dbReference type="EMBL" id="CP010027">
    <property type="protein sequence ID" value="AJZ62697.1"/>
    <property type="molecule type" value="Genomic_DNA"/>
</dbReference>
<dbReference type="KEGG" id="bfn:OI25_5481"/>
<organism evidence="3 5">
    <name type="scientific">Paraburkholderia fungorum</name>
    <dbReference type="NCBI Taxonomy" id="134537"/>
    <lineage>
        <taxon>Bacteria</taxon>
        <taxon>Pseudomonadati</taxon>
        <taxon>Pseudomonadota</taxon>
        <taxon>Betaproteobacteria</taxon>
        <taxon>Burkholderiales</taxon>
        <taxon>Burkholderiaceae</taxon>
        <taxon>Paraburkholderia</taxon>
    </lineage>
</organism>
<proteinExistence type="predicted"/>
<name>A0AAW3UVB8_9BURK</name>
<reference evidence="2 4" key="1">
    <citation type="journal article" date="2015" name="Genome Announc.">
        <title>Complete genome sequences for 59 burkholderia isolates, both pathogenic and near neighbor.</title>
        <authorList>
            <person name="Johnson S.L."/>
            <person name="Bishop-Lilly K.A."/>
            <person name="Ladner J.T."/>
            <person name="Daligault H.E."/>
            <person name="Davenport K.W."/>
            <person name="Jaissle J."/>
            <person name="Frey K.G."/>
            <person name="Koroleva G.I."/>
            <person name="Bruce D.C."/>
            <person name="Coyne S.R."/>
            <person name="Broomall S.M."/>
            <person name="Li P.E."/>
            <person name="Teshima H."/>
            <person name="Gibbons H.S."/>
            <person name="Palacios G.F."/>
            <person name="Rosenzweig C.N."/>
            <person name="Redden C.L."/>
            <person name="Xu Y."/>
            <person name="Minogue T.D."/>
            <person name="Chain P.S."/>
        </authorList>
    </citation>
    <scope>NUCLEOTIDE SEQUENCE [LARGE SCALE GENOMIC DNA]</scope>
    <source>
        <strain evidence="2 4">ATCC BAA-463</strain>
    </source>
</reference>
<sequence length="77" mass="8316">METVGVFKRMSPHGTHLRPGTGRTKPSREDGTATLPVGGVGQTLTRLKNTCTGKSGKSMNTDDRNTVNFPMLEDGQR</sequence>
<protein>
    <submittedName>
        <fullName evidence="3">Uncharacterized protein</fullName>
    </submittedName>
</protein>
<dbReference type="EMBL" id="JACIIK010000004">
    <property type="protein sequence ID" value="MBB6201552.1"/>
    <property type="molecule type" value="Genomic_DNA"/>
</dbReference>